<keyword evidence="3" id="KW-1185">Reference proteome</keyword>
<reference evidence="2 3" key="1">
    <citation type="journal article" date="2016" name="Mol. Biol. Evol.">
        <title>Comparative Genomics of Early-Diverging Mushroom-Forming Fungi Provides Insights into the Origins of Lignocellulose Decay Capabilities.</title>
        <authorList>
            <person name="Nagy L.G."/>
            <person name="Riley R."/>
            <person name="Tritt A."/>
            <person name="Adam C."/>
            <person name="Daum C."/>
            <person name="Floudas D."/>
            <person name="Sun H."/>
            <person name="Yadav J.S."/>
            <person name="Pangilinan J."/>
            <person name="Larsson K.H."/>
            <person name="Matsuura K."/>
            <person name="Barry K."/>
            <person name="Labutti K."/>
            <person name="Kuo R."/>
            <person name="Ohm R.A."/>
            <person name="Bhattacharya S.S."/>
            <person name="Shirouzu T."/>
            <person name="Yoshinaga Y."/>
            <person name="Martin F.M."/>
            <person name="Grigoriev I.V."/>
            <person name="Hibbett D.S."/>
        </authorList>
    </citation>
    <scope>NUCLEOTIDE SEQUENCE [LARGE SCALE GENOMIC DNA]</scope>
    <source>
        <strain evidence="2 3">TUFC12733</strain>
    </source>
</reference>
<evidence type="ECO:0000256" key="1">
    <source>
        <dbReference type="SAM" id="SignalP"/>
    </source>
</evidence>
<proteinExistence type="predicted"/>
<dbReference type="EMBL" id="KV417301">
    <property type="protein sequence ID" value="KZO93529.1"/>
    <property type="molecule type" value="Genomic_DNA"/>
</dbReference>
<feature type="signal peptide" evidence="1">
    <location>
        <begin position="1"/>
        <end position="23"/>
    </location>
</feature>
<dbReference type="AlphaFoldDB" id="A0A167JFA6"/>
<gene>
    <name evidence="2" type="ORF">CALVIDRAFT_251104</name>
</gene>
<evidence type="ECO:0000313" key="2">
    <source>
        <dbReference type="EMBL" id="KZO93529.1"/>
    </source>
</evidence>
<accession>A0A167JFA6</accession>
<protein>
    <recommendedName>
        <fullName evidence="4">Carbohydrate-binding module family 18 protein</fullName>
    </recommendedName>
</protein>
<evidence type="ECO:0008006" key="4">
    <source>
        <dbReference type="Google" id="ProtNLM"/>
    </source>
</evidence>
<feature type="chain" id="PRO_5007888781" description="Carbohydrate-binding module family 18 protein" evidence="1">
    <location>
        <begin position="24"/>
        <end position="179"/>
    </location>
</feature>
<keyword evidence="1" id="KW-0732">Signal</keyword>
<dbReference type="Proteomes" id="UP000076738">
    <property type="component" value="Unassembled WGS sequence"/>
</dbReference>
<evidence type="ECO:0000313" key="3">
    <source>
        <dbReference type="Proteomes" id="UP000076738"/>
    </source>
</evidence>
<sequence>MLRYALAALSTLYALPSLSPVTADFCGPDGICGGVGAPCNTNNYNDYADYRCDASNYCAGTFTQDGPTTGVCEPSGPSGSSAAVAGLVACSSDATCTATIGPGVHCAPDGYCGDTGAVCSSNIVCFDACGSDGICGGAGALCDSDNNDDYTGYKCTYGCGCTSHVSALLYQIVDDLSRV</sequence>
<name>A0A167JFA6_CALVF</name>
<organism evidence="2 3">
    <name type="scientific">Calocera viscosa (strain TUFC12733)</name>
    <dbReference type="NCBI Taxonomy" id="1330018"/>
    <lineage>
        <taxon>Eukaryota</taxon>
        <taxon>Fungi</taxon>
        <taxon>Dikarya</taxon>
        <taxon>Basidiomycota</taxon>
        <taxon>Agaricomycotina</taxon>
        <taxon>Dacrymycetes</taxon>
        <taxon>Dacrymycetales</taxon>
        <taxon>Dacrymycetaceae</taxon>
        <taxon>Calocera</taxon>
    </lineage>
</organism>